<feature type="transmembrane region" description="Helical" evidence="1">
    <location>
        <begin position="104"/>
        <end position="122"/>
    </location>
</feature>
<feature type="transmembrane region" description="Helical" evidence="1">
    <location>
        <begin position="278"/>
        <end position="298"/>
    </location>
</feature>
<feature type="transmembrane region" description="Helical" evidence="1">
    <location>
        <begin position="248"/>
        <end position="266"/>
    </location>
</feature>
<evidence type="ECO:0000313" key="2">
    <source>
        <dbReference type="EMBL" id="NHN27062.1"/>
    </source>
</evidence>
<keyword evidence="1" id="KW-0812">Transmembrane</keyword>
<feature type="transmembrane region" description="Helical" evidence="1">
    <location>
        <begin position="498"/>
        <end position="514"/>
    </location>
</feature>
<dbReference type="Pfam" id="PF11028">
    <property type="entry name" value="TMEM260-like"/>
    <property type="match status" value="1"/>
</dbReference>
<feature type="transmembrane region" description="Helical" evidence="1">
    <location>
        <begin position="585"/>
        <end position="604"/>
    </location>
</feature>
<dbReference type="PANTHER" id="PTHR16214:SF3">
    <property type="entry name" value="TRANSMEMBRANE PROTEIN 260"/>
    <property type="match status" value="1"/>
</dbReference>
<reference evidence="3" key="1">
    <citation type="submission" date="2019-05" db="EMBL/GenBank/DDBJ databases">
        <title>Flavobacterium profundi sp. nov., isolated from a deep-sea seamount.</title>
        <authorList>
            <person name="Zhang D.-C."/>
        </authorList>
    </citation>
    <scope>NUCLEOTIDE SEQUENCE [LARGE SCALE GENOMIC DNA]</scope>
    <source>
        <strain evidence="3">EC11</strain>
    </source>
</reference>
<accession>A0ABX0ITE8</accession>
<feature type="transmembrane region" description="Helical" evidence="1">
    <location>
        <begin position="164"/>
        <end position="192"/>
    </location>
</feature>
<feature type="transmembrane region" description="Helical" evidence="1">
    <location>
        <begin position="204"/>
        <end position="228"/>
    </location>
</feature>
<feature type="transmembrane region" description="Helical" evidence="1">
    <location>
        <begin position="7"/>
        <end position="31"/>
    </location>
</feature>
<feature type="transmembrane region" description="Helical" evidence="1">
    <location>
        <begin position="134"/>
        <end position="152"/>
    </location>
</feature>
<evidence type="ECO:0000313" key="3">
    <source>
        <dbReference type="Proteomes" id="UP000817854"/>
    </source>
</evidence>
<sequence length="1017" mass="117641">MKKIEKAIELLLFVFVFVIYTFSVSKTITFWDSSEFVTTNYHLQSSHPPGAPFYTLLCNFILLFFPVSWAALVSNLISAFFGALTILFVYKIVKLIVLNLSSNNILVALISGIISALTLAFSDTFWSASIEAEVYTLSTFLLVLSFYLMLLWHTSNSSIYCRKLLLFIVFIMGISIGVHLINLAILIPLSILYIHKRKGLDWKYILGTFCGSILLFLFVYSFGIQGFLKIASKIDIWLVNSYSLPVNSGLIFLMVLFLVVIFVGLFQSYKKGNTTLNTFLLAVLFFATGTSSYLMPIMRNNTITPFSNQMESTNELLKYIQAKQFGVDNIPLIKGKVFNAPLDKDFPFLNNDLIYTYNSDSRKYEIVDDGKFSKINYAHEFDMYFPRMYSQKPVSVSEYSNWVTIKGEKVVYPVRGKEMELLKPTFSENLIFFKNYQVDWMYLRYLYWNFIGKQNEIKGTGTILNGNWQSGIDFIDKSRIGDSSVIPERYNKDKSNDVYYFLPFILGIIGLWSLRKSRVYLISTIVFFLTFGIGITIYLNPLPESILIRERDYVFLGSFIVFSIWIGLSVITLNEWLSKIKSEKIRIAIILIVVMLFSPLQLVAKNWDNHQRSNDTFIHDLAKSYLNSCPQNTILITNGDNFTFPLWYLQEVENFRNDVRVINYDQLNIASYIDKLKFESLSSSVVKMSFFKGNYREGTPKLFPLKNETDKPIDVESLFQFLNDEKTKINWNGKQQHYIPGNVFSITLDTTKTVFSSINLDKLNASFNSKIIWKNTKDFYQLNDLVVLSLIQENINDRPICFLVNGNNEHYIGLQNNLIHKGFVEQLVPISRTNKNLNPKIVDVEKGNSILKDEIFLKALNNEDLFIKSESKEYIQVIVRRNYYFLAQALIEEGKSKEAKQVLDKCMISFPDKTIPFKQYAFALGKLYCRIGEKTKGTEICLLSIKNSWEELQWITSFNPKNNPIINVKKATQLKEIYQQMILQLEAFNPEAVTLEKQKAIEFTTLFTKWQIKNWPY</sequence>
<dbReference type="InterPro" id="IPR052724">
    <property type="entry name" value="GT117_domain-containing"/>
</dbReference>
<reference evidence="2 3" key="3">
    <citation type="submission" date="2020-02" db="EMBL/GenBank/DDBJ databases">
        <title>Flavobacterium profundi sp. nov., isolated from a deep-sea seamount.</title>
        <authorList>
            <person name="Zhang D.-C."/>
        </authorList>
    </citation>
    <scope>NUCLEOTIDE SEQUENCE [LARGE SCALE GENOMIC DNA]</scope>
    <source>
        <strain evidence="2 3">EC11</strain>
    </source>
</reference>
<dbReference type="PANTHER" id="PTHR16214">
    <property type="entry name" value="TRANSMEMBRANE PROTEIN 260"/>
    <property type="match status" value="1"/>
</dbReference>
<organism evidence="2 3">
    <name type="scientific">Flavobacterium jejuense</name>
    <dbReference type="NCBI Taxonomy" id="1544455"/>
    <lineage>
        <taxon>Bacteria</taxon>
        <taxon>Pseudomonadati</taxon>
        <taxon>Bacteroidota</taxon>
        <taxon>Flavobacteriia</taxon>
        <taxon>Flavobacteriales</taxon>
        <taxon>Flavobacteriaceae</taxon>
        <taxon>Flavobacterium</taxon>
    </lineage>
</organism>
<dbReference type="EMBL" id="VEVQ02000010">
    <property type="protein sequence ID" value="NHN27062.1"/>
    <property type="molecule type" value="Genomic_DNA"/>
</dbReference>
<dbReference type="Proteomes" id="UP000817854">
    <property type="component" value="Unassembled WGS sequence"/>
</dbReference>
<comment type="caution">
    <text evidence="2">The sequence shown here is derived from an EMBL/GenBank/DDBJ whole genome shotgun (WGS) entry which is preliminary data.</text>
</comment>
<name>A0ABX0ITE8_9FLAO</name>
<feature type="transmembrane region" description="Helical" evidence="1">
    <location>
        <begin position="79"/>
        <end position="98"/>
    </location>
</feature>
<keyword evidence="1" id="KW-1133">Transmembrane helix</keyword>
<protein>
    <submittedName>
        <fullName evidence="2">DUF2723 domain-containing protein</fullName>
    </submittedName>
</protein>
<feature type="transmembrane region" description="Helical" evidence="1">
    <location>
        <begin position="553"/>
        <end position="573"/>
    </location>
</feature>
<keyword evidence="3" id="KW-1185">Reference proteome</keyword>
<reference evidence="2 3" key="2">
    <citation type="submission" date="2019-05" db="EMBL/GenBank/DDBJ databases">
        <authorList>
            <person name="Lianzixin W."/>
        </authorList>
    </citation>
    <scope>NUCLEOTIDE SEQUENCE [LARGE SCALE GENOMIC DNA]</scope>
    <source>
        <strain evidence="2 3">EC11</strain>
    </source>
</reference>
<dbReference type="RefSeq" id="WP_140963377.1">
    <property type="nucleotide sequence ID" value="NZ_VEVQ02000010.1"/>
</dbReference>
<keyword evidence="1" id="KW-0472">Membrane</keyword>
<feature type="transmembrane region" description="Helical" evidence="1">
    <location>
        <begin position="519"/>
        <end position="541"/>
    </location>
</feature>
<gene>
    <name evidence="2" type="ORF">FIA58_015365</name>
</gene>
<proteinExistence type="predicted"/>
<evidence type="ECO:0000256" key="1">
    <source>
        <dbReference type="SAM" id="Phobius"/>
    </source>
</evidence>
<dbReference type="InterPro" id="IPR021280">
    <property type="entry name" value="TMEM260-like"/>
</dbReference>